<comment type="caution">
    <text evidence="11">The sequence shown here is derived from an EMBL/GenBank/DDBJ whole genome shotgun (WGS) entry which is preliminary data.</text>
</comment>
<dbReference type="Gene3D" id="3.30.160.20">
    <property type="match status" value="1"/>
</dbReference>
<dbReference type="Pfam" id="PF22892">
    <property type="entry name" value="DSRM_MRPL44"/>
    <property type="match status" value="1"/>
</dbReference>
<evidence type="ECO:0000256" key="4">
    <source>
        <dbReference type="ARBA" id="ARBA00023128"/>
    </source>
</evidence>
<dbReference type="PROSITE" id="PS50142">
    <property type="entry name" value="RNASE_3_2"/>
    <property type="match status" value="1"/>
</dbReference>
<feature type="domain" description="DRBM" evidence="9">
    <location>
        <begin position="219"/>
        <end position="289"/>
    </location>
</feature>
<dbReference type="InterPro" id="IPR044444">
    <property type="entry name" value="Ribosomal_mL44_DSRM_metazoa"/>
</dbReference>
<dbReference type="PROSITE" id="PS50137">
    <property type="entry name" value="DS_RBD"/>
    <property type="match status" value="1"/>
</dbReference>
<dbReference type="Proteomes" id="UP001201163">
    <property type="component" value="Unassembled WGS sequence"/>
</dbReference>
<dbReference type="AlphaFoldDB" id="A0AAD4LR19"/>
<keyword evidence="12" id="KW-1185">Reference proteome</keyword>
<dbReference type="PANTHER" id="PTHR11207">
    <property type="entry name" value="RIBONUCLEASE III"/>
    <property type="match status" value="1"/>
</dbReference>
<dbReference type="GO" id="GO:0005739">
    <property type="term" value="C:mitochondrion"/>
    <property type="evidence" value="ECO:0007669"/>
    <property type="project" value="TreeGrafter"/>
</dbReference>
<dbReference type="EMBL" id="JAKELL010000002">
    <property type="protein sequence ID" value="KAH9000518.1"/>
    <property type="molecule type" value="Genomic_DNA"/>
</dbReference>
<evidence type="ECO:0000256" key="8">
    <source>
        <dbReference type="PROSITE-ProRule" id="PRU00266"/>
    </source>
</evidence>
<dbReference type="SMART" id="SM00358">
    <property type="entry name" value="DSRM"/>
    <property type="match status" value="1"/>
</dbReference>
<dbReference type="InterPro" id="IPR036389">
    <property type="entry name" value="RNase_III_sf"/>
</dbReference>
<keyword evidence="4" id="KW-0496">Mitochondrion</keyword>
<evidence type="ECO:0000256" key="2">
    <source>
        <dbReference type="ARBA" id="ARBA00022884"/>
    </source>
</evidence>
<dbReference type="GO" id="GO:0003735">
    <property type="term" value="F:structural constituent of ribosome"/>
    <property type="evidence" value="ECO:0007669"/>
    <property type="project" value="TreeGrafter"/>
</dbReference>
<name>A0AAD4LR19_9AGAM</name>
<dbReference type="InterPro" id="IPR044443">
    <property type="entry name" value="Ribosomal_mL44_DSRM_fung"/>
</dbReference>
<dbReference type="SUPFAM" id="SSF54768">
    <property type="entry name" value="dsRNA-binding domain-like"/>
    <property type="match status" value="1"/>
</dbReference>
<evidence type="ECO:0000313" key="12">
    <source>
        <dbReference type="Proteomes" id="UP001201163"/>
    </source>
</evidence>
<keyword evidence="2 8" id="KW-0694">RNA-binding</keyword>
<dbReference type="GO" id="GO:0006396">
    <property type="term" value="P:RNA processing"/>
    <property type="evidence" value="ECO:0007669"/>
    <property type="project" value="InterPro"/>
</dbReference>
<dbReference type="CDD" id="cd19873">
    <property type="entry name" value="DSRM_MRPL3_like"/>
    <property type="match status" value="1"/>
</dbReference>
<dbReference type="PANTHER" id="PTHR11207:SF32">
    <property type="entry name" value="LARGE RIBOSOMAL SUBUNIT PROTEIN ML44"/>
    <property type="match status" value="1"/>
</dbReference>
<dbReference type="SMART" id="SM00535">
    <property type="entry name" value="RIBOc"/>
    <property type="match status" value="1"/>
</dbReference>
<protein>
    <recommendedName>
        <fullName evidence="7">Large ribosomal subunit protein mL44</fullName>
    </recommendedName>
</protein>
<organism evidence="11 12">
    <name type="scientific">Lactarius akahatsu</name>
    <dbReference type="NCBI Taxonomy" id="416441"/>
    <lineage>
        <taxon>Eukaryota</taxon>
        <taxon>Fungi</taxon>
        <taxon>Dikarya</taxon>
        <taxon>Basidiomycota</taxon>
        <taxon>Agaricomycotina</taxon>
        <taxon>Agaricomycetes</taxon>
        <taxon>Russulales</taxon>
        <taxon>Russulaceae</taxon>
        <taxon>Lactarius</taxon>
    </lineage>
</organism>
<evidence type="ECO:0000259" key="9">
    <source>
        <dbReference type="PROSITE" id="PS50137"/>
    </source>
</evidence>
<evidence type="ECO:0000256" key="3">
    <source>
        <dbReference type="ARBA" id="ARBA00022980"/>
    </source>
</evidence>
<evidence type="ECO:0000256" key="6">
    <source>
        <dbReference type="ARBA" id="ARBA00024034"/>
    </source>
</evidence>
<evidence type="ECO:0000256" key="7">
    <source>
        <dbReference type="ARBA" id="ARBA00035187"/>
    </source>
</evidence>
<evidence type="ECO:0000313" key="11">
    <source>
        <dbReference type="EMBL" id="KAH9000518.1"/>
    </source>
</evidence>
<accession>A0AAD4LR19</accession>
<keyword evidence="5" id="KW-0687">Ribonucleoprotein</keyword>
<sequence>MGHAQRRFLSIATKLPSVSLSSLRSFPPEGALATSSSTFSPETWAALQPPPPSALSALSHRIGLGSLLQVPELEQACTHPSVLPFFAQRHPNQKPPPANGNLSTLGNALLGLFASEFVAVSYPHLPTRVVKAAVSAYVGPNTCANVAKEVGAAPLLRWHRTPPTPLKPAVLHHDALSSIPRSLVALIYQRSSFSSARKFAHQFFLGREVDLRKMLKFRDPKVALTETVAKFGREKPVSRLLKETGRLSNSPVFVVGVYSGIEQLGEGFGSSLKMAEYRAAEDALHRLYLTRTPPELVRLPTLTFPEIDGDIFTVGDEAAYTPGELGTTEVRLGSAGRSSIIGPTTGIGPE</sequence>
<comment type="subcellular location">
    <subcellularLocation>
        <location evidence="1">Mitochondrion</location>
    </subcellularLocation>
</comment>
<comment type="similarity">
    <text evidence="6">Belongs to the ribonuclease III family. Mitochondrion-specific ribosomal protein mL44 subfamily.</text>
</comment>
<dbReference type="Gene3D" id="1.10.1520.10">
    <property type="entry name" value="Ribonuclease III domain"/>
    <property type="match status" value="2"/>
</dbReference>
<keyword evidence="3" id="KW-0689">Ribosomal protein</keyword>
<dbReference type="InterPro" id="IPR014720">
    <property type="entry name" value="dsRBD_dom"/>
</dbReference>
<feature type="domain" description="RNase III" evidence="10">
    <location>
        <begin position="55"/>
        <end position="157"/>
    </location>
</feature>
<dbReference type="InterPro" id="IPR000999">
    <property type="entry name" value="RNase_III_dom"/>
</dbReference>
<proteinExistence type="inferred from homology"/>
<evidence type="ECO:0000256" key="5">
    <source>
        <dbReference type="ARBA" id="ARBA00023274"/>
    </source>
</evidence>
<evidence type="ECO:0000259" key="10">
    <source>
        <dbReference type="PROSITE" id="PS50142"/>
    </source>
</evidence>
<reference evidence="11" key="1">
    <citation type="submission" date="2022-01" db="EMBL/GenBank/DDBJ databases">
        <title>Comparative genomics reveals a dynamic genome evolution in the ectomycorrhizal milk-cap (Lactarius) mushrooms.</title>
        <authorList>
            <consortium name="DOE Joint Genome Institute"/>
            <person name="Lebreton A."/>
            <person name="Tang N."/>
            <person name="Kuo A."/>
            <person name="LaButti K."/>
            <person name="Drula E."/>
            <person name="Barry K."/>
            <person name="Clum A."/>
            <person name="Lipzen A."/>
            <person name="Mousain D."/>
            <person name="Ng V."/>
            <person name="Wang R."/>
            <person name="Wang X."/>
            <person name="Dai Y."/>
            <person name="Henrissat B."/>
            <person name="Grigoriev I.V."/>
            <person name="Guerin-Laguette A."/>
            <person name="Yu F."/>
            <person name="Martin F.M."/>
        </authorList>
    </citation>
    <scope>NUCLEOTIDE SEQUENCE</scope>
    <source>
        <strain evidence="11">QP</strain>
    </source>
</reference>
<gene>
    <name evidence="11" type="ORF">EDB92DRAFT_2080724</name>
</gene>
<evidence type="ECO:0000256" key="1">
    <source>
        <dbReference type="ARBA" id="ARBA00004173"/>
    </source>
</evidence>
<dbReference type="SUPFAM" id="SSF69065">
    <property type="entry name" value="RNase III domain-like"/>
    <property type="match status" value="1"/>
</dbReference>
<dbReference type="GO" id="GO:0003725">
    <property type="term" value="F:double-stranded RNA binding"/>
    <property type="evidence" value="ECO:0007669"/>
    <property type="project" value="InterPro"/>
</dbReference>
<dbReference type="GO" id="GO:0004525">
    <property type="term" value="F:ribonuclease III activity"/>
    <property type="evidence" value="ECO:0007669"/>
    <property type="project" value="InterPro"/>
</dbReference>